<dbReference type="Proteomes" id="UP001603857">
    <property type="component" value="Unassembled WGS sequence"/>
</dbReference>
<evidence type="ECO:0000313" key="3">
    <source>
        <dbReference type="Proteomes" id="UP001603857"/>
    </source>
</evidence>
<dbReference type="EMBL" id="JBGMDY010000002">
    <property type="protein sequence ID" value="KAL2343203.1"/>
    <property type="molecule type" value="Genomic_DNA"/>
</dbReference>
<comment type="caution">
    <text evidence="2">The sequence shown here is derived from an EMBL/GenBank/DDBJ whole genome shotgun (WGS) entry which is preliminary data.</text>
</comment>
<dbReference type="SUPFAM" id="SSF101473">
    <property type="entry name" value="DhaL-like"/>
    <property type="match status" value="1"/>
</dbReference>
<feature type="region of interest" description="Disordered" evidence="1">
    <location>
        <begin position="133"/>
        <end position="191"/>
    </location>
</feature>
<organism evidence="2 3">
    <name type="scientific">Flemingia macrophylla</name>
    <dbReference type="NCBI Taxonomy" id="520843"/>
    <lineage>
        <taxon>Eukaryota</taxon>
        <taxon>Viridiplantae</taxon>
        <taxon>Streptophyta</taxon>
        <taxon>Embryophyta</taxon>
        <taxon>Tracheophyta</taxon>
        <taxon>Spermatophyta</taxon>
        <taxon>Magnoliopsida</taxon>
        <taxon>eudicotyledons</taxon>
        <taxon>Gunneridae</taxon>
        <taxon>Pentapetalae</taxon>
        <taxon>rosids</taxon>
        <taxon>fabids</taxon>
        <taxon>Fabales</taxon>
        <taxon>Fabaceae</taxon>
        <taxon>Papilionoideae</taxon>
        <taxon>50 kb inversion clade</taxon>
        <taxon>NPAAA clade</taxon>
        <taxon>indigoferoid/millettioid clade</taxon>
        <taxon>Phaseoleae</taxon>
        <taxon>Flemingia</taxon>
    </lineage>
</organism>
<dbReference type="InterPro" id="IPR050861">
    <property type="entry name" value="Dihydroxyacetone_Kinase"/>
</dbReference>
<reference evidence="2 3" key="1">
    <citation type="submission" date="2024-08" db="EMBL/GenBank/DDBJ databases">
        <title>Insights into the chromosomal genome structure of Flemingia macrophylla.</title>
        <authorList>
            <person name="Ding Y."/>
            <person name="Zhao Y."/>
            <person name="Bi W."/>
            <person name="Wu M."/>
            <person name="Zhao G."/>
            <person name="Gong Y."/>
            <person name="Li W."/>
            <person name="Zhang P."/>
        </authorList>
    </citation>
    <scope>NUCLEOTIDE SEQUENCE [LARGE SCALE GENOMIC DNA]</scope>
    <source>
        <strain evidence="2">DYQJB</strain>
        <tissue evidence="2">Leaf</tissue>
    </source>
</reference>
<dbReference type="AlphaFoldDB" id="A0ABD1N6J1"/>
<accession>A0ABD1N6J1</accession>
<dbReference type="PANTHER" id="PTHR28629:SF4">
    <property type="entry name" value="TRIOKINASE_FMN CYCLASE"/>
    <property type="match status" value="1"/>
</dbReference>
<evidence type="ECO:0000256" key="1">
    <source>
        <dbReference type="SAM" id="MobiDB-lite"/>
    </source>
</evidence>
<dbReference type="Gene3D" id="3.30.1180.20">
    <property type="entry name" value="Dihydroxyacetone kinase, domain 2"/>
    <property type="match status" value="1"/>
</dbReference>
<dbReference type="SUPFAM" id="SSF82549">
    <property type="entry name" value="DAK1/DegV-like"/>
    <property type="match status" value="1"/>
</dbReference>
<gene>
    <name evidence="2" type="ORF">Fmac_004488</name>
</gene>
<proteinExistence type="predicted"/>
<evidence type="ECO:0000313" key="2">
    <source>
        <dbReference type="EMBL" id="KAL2343203.1"/>
    </source>
</evidence>
<dbReference type="InterPro" id="IPR036117">
    <property type="entry name" value="DhaL_dom_sf"/>
</dbReference>
<keyword evidence="3" id="KW-1185">Reference proteome</keyword>
<protein>
    <submittedName>
        <fullName evidence="2">Uncharacterized protein</fullName>
    </submittedName>
</protein>
<sequence>MLYDEQSINPQIRDIRVLVRLRSTRVTSDHLRLGKMELGLGIHGELDAVVVFIKPINVVVSRVLHQILSTETKYLPIPRGERMCLDQQKSMSQVLNKNQLLQINEQGQILEVVIEVTANINLKDSLNEWDGKIDDGDCGSTMNRDPRLTLDESISNSDNLRESQTESASSQETWPTTNAILVKMGNGKGRD</sequence>
<dbReference type="PANTHER" id="PTHR28629">
    <property type="entry name" value="TRIOKINASE/FMN CYCLASE"/>
    <property type="match status" value="1"/>
</dbReference>
<name>A0ABD1N6J1_9FABA</name>